<gene>
    <name evidence="3" type="ORF">THASP1DRAFT_32362</name>
</gene>
<organism evidence="3 4">
    <name type="scientific">Thamnocephalis sphaerospora</name>
    <dbReference type="NCBI Taxonomy" id="78915"/>
    <lineage>
        <taxon>Eukaryota</taxon>
        <taxon>Fungi</taxon>
        <taxon>Fungi incertae sedis</taxon>
        <taxon>Zoopagomycota</taxon>
        <taxon>Zoopagomycotina</taxon>
        <taxon>Zoopagomycetes</taxon>
        <taxon>Zoopagales</taxon>
        <taxon>Sigmoideomycetaceae</taxon>
        <taxon>Thamnocephalis</taxon>
    </lineage>
</organism>
<name>A0A4P9XK88_9FUNG</name>
<dbReference type="Proteomes" id="UP000271241">
    <property type="component" value="Unassembled WGS sequence"/>
</dbReference>
<feature type="non-terminal residue" evidence="3">
    <location>
        <position position="1"/>
    </location>
</feature>
<dbReference type="Pfam" id="PF04183">
    <property type="entry name" value="IucA_IucC"/>
    <property type="match status" value="1"/>
</dbReference>
<dbReference type="Pfam" id="PF06276">
    <property type="entry name" value="FhuF"/>
    <property type="match status" value="1"/>
</dbReference>
<accession>A0A4P9XK88</accession>
<dbReference type="PANTHER" id="PTHR34384">
    <property type="entry name" value="L-2,3-DIAMINOPROPANOATE--CITRATE LIGASE"/>
    <property type="match status" value="1"/>
</dbReference>
<dbReference type="Gene3D" id="1.10.510.40">
    <property type="match status" value="1"/>
</dbReference>
<dbReference type="PANTHER" id="PTHR34384:SF5">
    <property type="entry name" value="L-2,3-DIAMINOPROPANOATE--CITRATE LIGASE"/>
    <property type="match status" value="1"/>
</dbReference>
<reference evidence="4" key="1">
    <citation type="journal article" date="2018" name="Nat. Microbiol.">
        <title>Leveraging single-cell genomics to expand the fungal tree of life.</title>
        <authorList>
            <person name="Ahrendt S.R."/>
            <person name="Quandt C.A."/>
            <person name="Ciobanu D."/>
            <person name="Clum A."/>
            <person name="Salamov A."/>
            <person name="Andreopoulos B."/>
            <person name="Cheng J.F."/>
            <person name="Woyke T."/>
            <person name="Pelin A."/>
            <person name="Henrissat B."/>
            <person name="Reynolds N.K."/>
            <person name="Benny G.L."/>
            <person name="Smith M.E."/>
            <person name="James T.Y."/>
            <person name="Grigoriev I.V."/>
        </authorList>
    </citation>
    <scope>NUCLEOTIDE SEQUENCE [LARGE SCALE GENOMIC DNA]</scope>
    <source>
        <strain evidence="4">RSA 1356</strain>
    </source>
</reference>
<dbReference type="GO" id="GO:0019290">
    <property type="term" value="P:siderophore biosynthetic process"/>
    <property type="evidence" value="ECO:0007669"/>
    <property type="project" value="InterPro"/>
</dbReference>
<evidence type="ECO:0000313" key="4">
    <source>
        <dbReference type="Proteomes" id="UP000271241"/>
    </source>
</evidence>
<evidence type="ECO:0000259" key="1">
    <source>
        <dbReference type="Pfam" id="PF04183"/>
    </source>
</evidence>
<keyword evidence="4" id="KW-1185">Reference proteome</keyword>
<dbReference type="AlphaFoldDB" id="A0A4P9XK88"/>
<dbReference type="EMBL" id="KZ993027">
    <property type="protein sequence ID" value="RKP05811.1"/>
    <property type="molecule type" value="Genomic_DNA"/>
</dbReference>
<dbReference type="InterPro" id="IPR022770">
    <property type="entry name" value="IucA/IucC-like_C"/>
</dbReference>
<proteinExistence type="predicted"/>
<dbReference type="OrthoDB" id="2117718at2759"/>
<dbReference type="InterPro" id="IPR037455">
    <property type="entry name" value="LucA/IucC-like"/>
</dbReference>
<sequence length="325" mass="36609">PVDHPEWAIKLCFGIKVTSALRTITPWTTYMGPGMVGLLKKLVSNTPDTLVVLNEVASAVIDHPDTDVAKHLSCIIREEAQQKIPGNELAIVCASLVERDAQGVPFVQSTFNLNTPDKRLAFFEHYAKLYLRAFLTPAHKYGFAFEAHGQNTLARFDKSTGQLTGFAIRDFGGVKGHQETLQRTLNEQLDVLPDSCCIGHTLDEVYDLIYHTAIQCHMHALIRALDLHYSGAGWRVVRRELRRIVPESSGLYRFFTKTRVELKCFVTMKMQGLYRDYVYRCVPNVLLYHDEHSTMWNDTTAQDIMAMSPTNSGAAPMPVELHTAV</sequence>
<dbReference type="GO" id="GO:0016881">
    <property type="term" value="F:acid-amino acid ligase activity"/>
    <property type="evidence" value="ECO:0007669"/>
    <property type="project" value="UniProtKB-ARBA"/>
</dbReference>
<evidence type="ECO:0000259" key="2">
    <source>
        <dbReference type="Pfam" id="PF06276"/>
    </source>
</evidence>
<feature type="domain" description="Aerobactin siderophore biosynthesis IucA/IucC N-terminal" evidence="1">
    <location>
        <begin position="2"/>
        <end position="97"/>
    </location>
</feature>
<evidence type="ECO:0000313" key="3">
    <source>
        <dbReference type="EMBL" id="RKP05811.1"/>
    </source>
</evidence>
<protein>
    <submittedName>
        <fullName evidence="3">IucC family-domain-containing protein</fullName>
    </submittedName>
</protein>
<feature type="domain" description="Aerobactin siderophore biosynthesis IucA/IucC-like C-terminal" evidence="2">
    <location>
        <begin position="121"/>
        <end position="247"/>
    </location>
</feature>
<dbReference type="InterPro" id="IPR007310">
    <property type="entry name" value="Aerobactin_biosyn_IucA/IucC_N"/>
</dbReference>